<comment type="similarity">
    <text evidence="5">Belongs to the TRAFAC class OBG-HflX-like GTPase superfamily. HflX GTPase family.</text>
</comment>
<dbReference type="PIRSF" id="PIRSF006809">
    <property type="entry name" value="GTP-binding_hflX_prd"/>
    <property type="match status" value="1"/>
</dbReference>
<comment type="function">
    <text evidence="5">GTPase that associates with the 50S ribosomal subunit and may have a role during protein synthesis or ribosome biogenesis.</text>
</comment>
<dbReference type="GO" id="GO:0005737">
    <property type="term" value="C:cytoplasm"/>
    <property type="evidence" value="ECO:0007669"/>
    <property type="project" value="UniProtKB-SubCell"/>
</dbReference>
<feature type="binding site" evidence="7">
    <location>
        <position position="240"/>
    </location>
    <ligand>
        <name>Mg(2+)</name>
        <dbReference type="ChEBI" id="CHEBI:18420"/>
    </ligand>
</feature>
<dbReference type="HAMAP" id="MF_00900">
    <property type="entry name" value="GTPase_HflX"/>
    <property type="match status" value="1"/>
</dbReference>
<dbReference type="InterPro" id="IPR016496">
    <property type="entry name" value="GTPase_HflX"/>
</dbReference>
<comment type="cofactor">
    <cofactor evidence="7">
        <name>Mg(2+)</name>
        <dbReference type="ChEBI" id="CHEBI:18420"/>
    </cofactor>
</comment>
<dbReference type="STRING" id="1208323.B30_06461"/>
<dbReference type="InterPro" id="IPR027417">
    <property type="entry name" value="P-loop_NTPase"/>
</dbReference>
<dbReference type="GO" id="GO:0043022">
    <property type="term" value="F:ribosome binding"/>
    <property type="evidence" value="ECO:0007669"/>
    <property type="project" value="TreeGrafter"/>
</dbReference>
<keyword evidence="3 7" id="KW-0460">Magnesium</keyword>
<keyword evidence="4 5" id="KW-0342">GTP-binding</keyword>
<feature type="binding site" evidence="6">
    <location>
        <begin position="332"/>
        <end position="335"/>
    </location>
    <ligand>
        <name>GTP</name>
        <dbReference type="ChEBI" id="CHEBI:37565"/>
    </ligand>
</feature>
<dbReference type="Pfam" id="PF13167">
    <property type="entry name" value="GTP-bdg_N"/>
    <property type="match status" value="1"/>
</dbReference>
<evidence type="ECO:0000256" key="4">
    <source>
        <dbReference type="ARBA" id="ARBA00023134"/>
    </source>
</evidence>
<evidence type="ECO:0000256" key="5">
    <source>
        <dbReference type="HAMAP-Rule" id="MF_00900"/>
    </source>
</evidence>
<dbReference type="NCBIfam" id="TIGR03156">
    <property type="entry name" value="GTP_HflX"/>
    <property type="match status" value="1"/>
</dbReference>
<dbReference type="PROSITE" id="PS51705">
    <property type="entry name" value="G_HFLX"/>
    <property type="match status" value="1"/>
</dbReference>
<organism evidence="9 10">
    <name type="scientific">Celeribacter baekdonensis B30</name>
    <dbReference type="NCBI Taxonomy" id="1208323"/>
    <lineage>
        <taxon>Bacteria</taxon>
        <taxon>Pseudomonadati</taxon>
        <taxon>Pseudomonadota</taxon>
        <taxon>Alphaproteobacteria</taxon>
        <taxon>Rhodobacterales</taxon>
        <taxon>Roseobacteraceae</taxon>
        <taxon>Celeribacter</taxon>
    </lineage>
</organism>
<comment type="caution">
    <text evidence="9">The sequence shown here is derived from an EMBL/GenBank/DDBJ whole genome shotgun (WGS) entry which is preliminary data.</text>
</comment>
<dbReference type="Gene3D" id="6.10.250.2860">
    <property type="match status" value="1"/>
</dbReference>
<name>K2JCZ7_9RHOB</name>
<dbReference type="RefSeq" id="WP_009571237.1">
    <property type="nucleotide sequence ID" value="NZ_AMRK01000003.1"/>
</dbReference>
<evidence type="ECO:0000313" key="9">
    <source>
        <dbReference type="EMBL" id="EKE72602.1"/>
    </source>
</evidence>
<keyword evidence="1 7" id="KW-0479">Metal-binding</keyword>
<dbReference type="GO" id="GO:0005525">
    <property type="term" value="F:GTP binding"/>
    <property type="evidence" value="ECO:0007669"/>
    <property type="project" value="UniProtKB-UniRule"/>
</dbReference>
<dbReference type="PATRIC" id="fig|1208323.3.peg.1332"/>
<dbReference type="PANTHER" id="PTHR10229">
    <property type="entry name" value="GTP-BINDING PROTEIN HFLX"/>
    <property type="match status" value="1"/>
</dbReference>
<reference evidence="9 10" key="1">
    <citation type="submission" date="2012-09" db="EMBL/GenBank/DDBJ databases">
        <title>Celeribacter baekdonensis B30 Genome Sequencing.</title>
        <authorList>
            <person name="Wang W."/>
        </authorList>
    </citation>
    <scope>NUCLEOTIDE SEQUENCE [LARGE SCALE GENOMIC DNA]</scope>
    <source>
        <strain evidence="9 10">B30</strain>
    </source>
</reference>
<dbReference type="GO" id="GO:0003924">
    <property type="term" value="F:GTPase activity"/>
    <property type="evidence" value="ECO:0007669"/>
    <property type="project" value="UniProtKB-UniRule"/>
</dbReference>
<dbReference type="Pfam" id="PF16360">
    <property type="entry name" value="GTP-bdg_M"/>
    <property type="match status" value="1"/>
</dbReference>
<keyword evidence="5" id="KW-0963">Cytoplasm</keyword>
<dbReference type="SUPFAM" id="SSF52540">
    <property type="entry name" value="P-loop containing nucleoside triphosphate hydrolases"/>
    <property type="match status" value="1"/>
</dbReference>
<dbReference type="InterPro" id="IPR025121">
    <property type="entry name" value="GTPase_HflX_N"/>
</dbReference>
<dbReference type="Pfam" id="PF19275">
    <property type="entry name" value="HflX_C"/>
    <property type="match status" value="1"/>
</dbReference>
<dbReference type="Gene3D" id="3.40.50.300">
    <property type="entry name" value="P-loop containing nucleotide triphosphate hydrolases"/>
    <property type="match status" value="1"/>
</dbReference>
<proteinExistence type="inferred from homology"/>
<dbReference type="eggNOG" id="COG2262">
    <property type="taxonomic scope" value="Bacteria"/>
</dbReference>
<evidence type="ECO:0000313" key="10">
    <source>
        <dbReference type="Proteomes" id="UP000006762"/>
    </source>
</evidence>
<dbReference type="InterPro" id="IPR042108">
    <property type="entry name" value="GTPase_HflX_N_sf"/>
</dbReference>
<protein>
    <recommendedName>
        <fullName evidence="5">GTPase HflX</fullName>
    </recommendedName>
    <alternativeName>
        <fullName evidence="5">GTP-binding protein HflX</fullName>
    </alternativeName>
</protein>
<dbReference type="InterPro" id="IPR045498">
    <property type="entry name" value="HflX_C"/>
</dbReference>
<dbReference type="AlphaFoldDB" id="K2JCZ7"/>
<comment type="subunit">
    <text evidence="5">Monomer. Associates with the 50S ribosomal subunit.</text>
</comment>
<comment type="subcellular location">
    <subcellularLocation>
        <location evidence="5">Cytoplasm</location>
    </subcellularLocation>
    <text evidence="5">May associate with membranes.</text>
</comment>
<dbReference type="Gene3D" id="3.40.50.11060">
    <property type="entry name" value="GTPase HflX, N-terminal domain"/>
    <property type="match status" value="1"/>
</dbReference>
<feature type="domain" description="Hflx-type G" evidence="8">
    <location>
        <begin position="207"/>
        <end position="381"/>
    </location>
</feature>
<dbReference type="InterPro" id="IPR006073">
    <property type="entry name" value="GTP-bd"/>
</dbReference>
<dbReference type="CDD" id="cd01878">
    <property type="entry name" value="HflX"/>
    <property type="match status" value="1"/>
</dbReference>
<gene>
    <name evidence="5" type="primary">hflX</name>
    <name evidence="9" type="ORF">B30_06461</name>
</gene>
<dbReference type="Pfam" id="PF01926">
    <property type="entry name" value="MMR_HSR1"/>
    <property type="match status" value="1"/>
</dbReference>
<feature type="binding site" evidence="6">
    <location>
        <begin position="238"/>
        <end position="242"/>
    </location>
    <ligand>
        <name>GTP</name>
        <dbReference type="ChEBI" id="CHEBI:37565"/>
    </ligand>
</feature>
<keyword evidence="10" id="KW-1185">Reference proteome</keyword>
<dbReference type="PANTHER" id="PTHR10229:SF0">
    <property type="entry name" value="GTP-BINDING PROTEIN 6-RELATED"/>
    <property type="match status" value="1"/>
</dbReference>
<evidence type="ECO:0000256" key="6">
    <source>
        <dbReference type="PIRSR" id="PIRSR006809-1"/>
    </source>
</evidence>
<evidence type="ECO:0000256" key="7">
    <source>
        <dbReference type="PIRSR" id="PIRSR006809-2"/>
    </source>
</evidence>
<evidence type="ECO:0000256" key="3">
    <source>
        <dbReference type="ARBA" id="ARBA00022842"/>
    </source>
</evidence>
<dbReference type="PRINTS" id="PR00326">
    <property type="entry name" value="GTP1OBG"/>
</dbReference>
<keyword evidence="2 5" id="KW-0547">Nucleotide-binding</keyword>
<evidence type="ECO:0000259" key="8">
    <source>
        <dbReference type="PROSITE" id="PS51705"/>
    </source>
</evidence>
<sequence length="432" mass="48649">MSELHEHEVLKTRAWVIHPDITSDRNRRDPVAGLEEAVALADALPELEVVGSEIVRLPKMQPGQLFGSGKIAELKERLNAAEVDLVLIDGRVSPVQQRNLEKEWKVKLLDRTGLILEIFSDRARTREGVLQVEMAALTYQRTRLVRAWTHLERQRGGLGFVGGPGETQIEADRRAIDDHLLRLKRQLEKVVKTRELHRAARAKVPFPIVALVGYTNAGKSTFFNKVTGADVFVKDMLFATLDPTMRSVVLEAPQGGTDREIILSDTVGFISSLPTQLVAAFRATLEEVLDADLILHVRDISHEKSDEQAADVRKILSDLGIKEDAPMFEVWNKIDLLDDEARQARLERAQSEDDKFAISAVTGEGVADLLAAISKYFEEEKISRDLLLPYAQGKQRAWLFAEGVVEQETATEEGYQMTVLWTPRQEKQFREM</sequence>
<dbReference type="Proteomes" id="UP000006762">
    <property type="component" value="Unassembled WGS sequence"/>
</dbReference>
<feature type="binding site" evidence="6">
    <location>
        <begin position="265"/>
        <end position="268"/>
    </location>
    <ligand>
        <name>GTP</name>
        <dbReference type="ChEBI" id="CHEBI:37565"/>
    </ligand>
</feature>
<feature type="binding site" evidence="7">
    <location>
        <position position="220"/>
    </location>
    <ligand>
        <name>Mg(2+)</name>
        <dbReference type="ChEBI" id="CHEBI:18420"/>
    </ligand>
</feature>
<accession>K2JCZ7</accession>
<evidence type="ECO:0000256" key="1">
    <source>
        <dbReference type="ARBA" id="ARBA00022723"/>
    </source>
</evidence>
<dbReference type="InterPro" id="IPR030394">
    <property type="entry name" value="G_HFLX_dom"/>
</dbReference>
<dbReference type="InterPro" id="IPR032305">
    <property type="entry name" value="GTP-bd_M"/>
</dbReference>
<feature type="binding site" evidence="6">
    <location>
        <begin position="213"/>
        <end position="220"/>
    </location>
    <ligand>
        <name>GTP</name>
        <dbReference type="ChEBI" id="CHEBI:37565"/>
    </ligand>
</feature>
<evidence type="ECO:0000256" key="2">
    <source>
        <dbReference type="ARBA" id="ARBA00022741"/>
    </source>
</evidence>
<dbReference type="GO" id="GO:0046872">
    <property type="term" value="F:metal ion binding"/>
    <property type="evidence" value="ECO:0007669"/>
    <property type="project" value="UniProtKB-KW"/>
</dbReference>
<dbReference type="EMBL" id="AMRK01000003">
    <property type="protein sequence ID" value="EKE72602.1"/>
    <property type="molecule type" value="Genomic_DNA"/>
</dbReference>